<feature type="transmembrane region" description="Helical" evidence="7">
    <location>
        <begin position="117"/>
        <end position="137"/>
    </location>
</feature>
<sequence>MTLDTSTEVTSAPPSGSRGARARSREWAERISRAVPSIGLIVLLALLWAAAALFVPEFANGSNLVNILRQSADLVIAALGVMFVLLIGGIDLSIGSVFGFSSVVLATLVFGGTPVPLAILIVLAVAAVAGAVSGALTHFGRIPAFITTLGMYYILFAFAQMISNGLALKLPPGTMLQGLSRGTVFGIPNVVLVAAGTAVVAWMVLNRTPYGRDVVSVGLNRQASRLSGLPVSRVAVGVFMISAVLAAVSAILLTARVQSGEPALGGLTGTFEVITAAVVGGTSLFGGRGTVLGVVVGAIIIRTIGNCITLLDISSLLYQTVMGVLILIALIVEAVRLRQKGGVE</sequence>
<feature type="transmembrane region" description="Helical" evidence="7">
    <location>
        <begin position="317"/>
        <end position="335"/>
    </location>
</feature>
<feature type="transmembrane region" description="Helical" evidence="7">
    <location>
        <begin position="263"/>
        <end position="284"/>
    </location>
</feature>
<keyword evidence="2" id="KW-1003">Cell membrane</keyword>
<proteinExistence type="predicted"/>
<feature type="transmembrane region" description="Helical" evidence="7">
    <location>
        <begin position="34"/>
        <end position="55"/>
    </location>
</feature>
<feature type="region of interest" description="Disordered" evidence="6">
    <location>
        <begin position="1"/>
        <end position="21"/>
    </location>
</feature>
<organism evidence="8 9">
    <name type="scientific">Candidatus Lumbricidiphila eiseniae</name>
    <dbReference type="NCBI Taxonomy" id="1969409"/>
    <lineage>
        <taxon>Bacteria</taxon>
        <taxon>Bacillati</taxon>
        <taxon>Actinomycetota</taxon>
        <taxon>Actinomycetes</taxon>
        <taxon>Micrococcales</taxon>
        <taxon>Microbacteriaceae</taxon>
        <taxon>Candidatus Lumbricidiphila</taxon>
    </lineage>
</organism>
<dbReference type="Pfam" id="PF02653">
    <property type="entry name" value="BPD_transp_2"/>
    <property type="match status" value="1"/>
</dbReference>
<comment type="caution">
    <text evidence="8">The sequence shown here is derived from an EMBL/GenBank/DDBJ whole genome shotgun (WGS) entry which is preliminary data.</text>
</comment>
<protein>
    <recommendedName>
        <fullName evidence="10">ABC transporter permease</fullName>
    </recommendedName>
</protein>
<dbReference type="InterPro" id="IPR001851">
    <property type="entry name" value="ABC_transp_permease"/>
</dbReference>
<accession>A0A2A6FP95</accession>
<keyword evidence="3 7" id="KW-0812">Transmembrane</keyword>
<evidence type="ECO:0000256" key="1">
    <source>
        <dbReference type="ARBA" id="ARBA00004651"/>
    </source>
</evidence>
<feature type="transmembrane region" description="Helical" evidence="7">
    <location>
        <begin position="183"/>
        <end position="205"/>
    </location>
</feature>
<comment type="subcellular location">
    <subcellularLocation>
        <location evidence="1">Cell membrane</location>
        <topology evidence="1">Multi-pass membrane protein</topology>
    </subcellularLocation>
</comment>
<feature type="transmembrane region" description="Helical" evidence="7">
    <location>
        <begin position="144"/>
        <end position="163"/>
    </location>
</feature>
<dbReference type="Proteomes" id="UP000219994">
    <property type="component" value="Unassembled WGS sequence"/>
</dbReference>
<evidence type="ECO:0000256" key="2">
    <source>
        <dbReference type="ARBA" id="ARBA00022475"/>
    </source>
</evidence>
<feature type="transmembrane region" description="Helical" evidence="7">
    <location>
        <begin position="234"/>
        <end position="257"/>
    </location>
</feature>
<feature type="transmembrane region" description="Helical" evidence="7">
    <location>
        <begin position="291"/>
        <end position="311"/>
    </location>
</feature>
<evidence type="ECO:0000256" key="5">
    <source>
        <dbReference type="ARBA" id="ARBA00023136"/>
    </source>
</evidence>
<name>A0A2A6FP95_9MICO</name>
<dbReference type="GO" id="GO:0005886">
    <property type="term" value="C:plasma membrane"/>
    <property type="evidence" value="ECO:0007669"/>
    <property type="project" value="UniProtKB-SubCell"/>
</dbReference>
<dbReference type="EMBL" id="NAEP01000052">
    <property type="protein sequence ID" value="PDQ34500.1"/>
    <property type="molecule type" value="Genomic_DNA"/>
</dbReference>
<evidence type="ECO:0000256" key="3">
    <source>
        <dbReference type="ARBA" id="ARBA00022692"/>
    </source>
</evidence>
<dbReference type="CDD" id="cd06579">
    <property type="entry name" value="TM_PBP1_transp_AraH_like"/>
    <property type="match status" value="1"/>
</dbReference>
<gene>
    <name evidence="8" type="ORF">B5766_11280</name>
</gene>
<dbReference type="GO" id="GO:0022857">
    <property type="term" value="F:transmembrane transporter activity"/>
    <property type="evidence" value="ECO:0007669"/>
    <property type="project" value="InterPro"/>
</dbReference>
<evidence type="ECO:0000256" key="7">
    <source>
        <dbReference type="SAM" id="Phobius"/>
    </source>
</evidence>
<feature type="transmembrane region" description="Helical" evidence="7">
    <location>
        <begin position="67"/>
        <end position="87"/>
    </location>
</feature>
<reference evidence="9" key="1">
    <citation type="submission" date="2017-03" db="EMBL/GenBank/DDBJ databases">
        <authorList>
            <person name="Lund M.B."/>
        </authorList>
    </citation>
    <scope>NUCLEOTIDE SEQUENCE [LARGE SCALE GENOMIC DNA]</scope>
</reference>
<dbReference type="AlphaFoldDB" id="A0A2A6FP95"/>
<evidence type="ECO:0000256" key="4">
    <source>
        <dbReference type="ARBA" id="ARBA00022989"/>
    </source>
</evidence>
<dbReference type="PANTHER" id="PTHR32196">
    <property type="entry name" value="ABC TRANSPORTER PERMEASE PROTEIN YPHD-RELATED-RELATED"/>
    <property type="match status" value="1"/>
</dbReference>
<keyword evidence="5 7" id="KW-0472">Membrane</keyword>
<evidence type="ECO:0008006" key="10">
    <source>
        <dbReference type="Google" id="ProtNLM"/>
    </source>
</evidence>
<feature type="compositionally biased region" description="Polar residues" evidence="6">
    <location>
        <begin position="1"/>
        <end position="10"/>
    </location>
</feature>
<evidence type="ECO:0000313" key="9">
    <source>
        <dbReference type="Proteomes" id="UP000219994"/>
    </source>
</evidence>
<keyword evidence="4 7" id="KW-1133">Transmembrane helix</keyword>
<evidence type="ECO:0000313" key="8">
    <source>
        <dbReference type="EMBL" id="PDQ34500.1"/>
    </source>
</evidence>
<evidence type="ECO:0000256" key="6">
    <source>
        <dbReference type="SAM" id="MobiDB-lite"/>
    </source>
</evidence>